<reference evidence="2 3" key="1">
    <citation type="submission" date="2021-03" db="EMBL/GenBank/DDBJ databases">
        <title>Complete genome of Parasphingorhabdus_sp.JHSY0214.</title>
        <authorList>
            <person name="Yoo J.H."/>
            <person name="Bae J.W."/>
        </authorList>
    </citation>
    <scope>NUCLEOTIDE SEQUENCE [LARGE SCALE GENOMIC DNA]</scope>
    <source>
        <strain evidence="2 3">JHSY0214</strain>
    </source>
</reference>
<name>A0ABX7TAS2_9SPHN</name>
<sequence>MMITTREVTYVVDGLRMIAHLAQPDSPGPWPAVLIGHDGVGLEEYQRQRADDLAAHGYLALAMDYHGGEVFFDQPAAMLARVMPLLADVERMQAIGRAALDLLLAQAGVDPDRIAALGYGAGGQIVLELARTGVPFKAIAVVHPAFPDAKAEDWANVTGAFLLCTGSEDPLCTPQQVLDFGSALQEVGADWRVNIYGGAEHAFWAQPRNPDGSFAEGDAHTMTTVPGVSYHPEHTPHAWQAVLDLFGETF</sequence>
<feature type="domain" description="Dienelactone hydrolase" evidence="1">
    <location>
        <begin position="19"/>
        <end position="249"/>
    </location>
</feature>
<dbReference type="EMBL" id="CP071794">
    <property type="protein sequence ID" value="QTD57343.1"/>
    <property type="molecule type" value="Genomic_DNA"/>
</dbReference>
<keyword evidence="3" id="KW-1185">Reference proteome</keyword>
<dbReference type="Pfam" id="PF01738">
    <property type="entry name" value="DLH"/>
    <property type="match status" value="1"/>
</dbReference>
<proteinExistence type="predicted"/>
<organism evidence="2 3">
    <name type="scientific">Parasphingorhabdus cellanae</name>
    <dbReference type="NCBI Taxonomy" id="2806553"/>
    <lineage>
        <taxon>Bacteria</taxon>
        <taxon>Pseudomonadati</taxon>
        <taxon>Pseudomonadota</taxon>
        <taxon>Alphaproteobacteria</taxon>
        <taxon>Sphingomonadales</taxon>
        <taxon>Sphingomonadaceae</taxon>
        <taxon>Parasphingorhabdus</taxon>
    </lineage>
</organism>
<dbReference type="RefSeq" id="WP_207989737.1">
    <property type="nucleotide sequence ID" value="NZ_CP071794.1"/>
</dbReference>
<dbReference type="InterPro" id="IPR002925">
    <property type="entry name" value="Dienelactn_hydro"/>
</dbReference>
<accession>A0ABX7TAS2</accession>
<keyword evidence="2" id="KW-0378">Hydrolase</keyword>
<dbReference type="GO" id="GO:0016787">
    <property type="term" value="F:hydrolase activity"/>
    <property type="evidence" value="ECO:0007669"/>
    <property type="project" value="UniProtKB-KW"/>
</dbReference>
<protein>
    <submittedName>
        <fullName evidence="2">Dienelactone hydrolase family protein</fullName>
    </submittedName>
</protein>
<evidence type="ECO:0000313" key="3">
    <source>
        <dbReference type="Proteomes" id="UP000663923"/>
    </source>
</evidence>
<dbReference type="Gene3D" id="3.40.50.1820">
    <property type="entry name" value="alpha/beta hydrolase"/>
    <property type="match status" value="1"/>
</dbReference>
<evidence type="ECO:0000259" key="1">
    <source>
        <dbReference type="Pfam" id="PF01738"/>
    </source>
</evidence>
<dbReference type="SUPFAM" id="SSF53474">
    <property type="entry name" value="alpha/beta-Hydrolases"/>
    <property type="match status" value="1"/>
</dbReference>
<dbReference type="InterPro" id="IPR029058">
    <property type="entry name" value="AB_hydrolase_fold"/>
</dbReference>
<gene>
    <name evidence="2" type="ORF">J4G78_07380</name>
</gene>
<dbReference type="PANTHER" id="PTHR22946:SF0">
    <property type="entry name" value="DIENELACTONE HYDROLASE DOMAIN-CONTAINING PROTEIN"/>
    <property type="match status" value="1"/>
</dbReference>
<evidence type="ECO:0000313" key="2">
    <source>
        <dbReference type="EMBL" id="QTD57343.1"/>
    </source>
</evidence>
<dbReference type="InterPro" id="IPR050261">
    <property type="entry name" value="FrsA_esterase"/>
</dbReference>
<dbReference type="PANTHER" id="PTHR22946">
    <property type="entry name" value="DIENELACTONE HYDROLASE DOMAIN-CONTAINING PROTEIN-RELATED"/>
    <property type="match status" value="1"/>
</dbReference>
<dbReference type="Proteomes" id="UP000663923">
    <property type="component" value="Chromosome"/>
</dbReference>